<dbReference type="AlphaFoldDB" id="X0RGT3"/>
<reference evidence="2" key="1">
    <citation type="journal article" date="2014" name="Front. Microbiol.">
        <title>High frequency of phylogenetically diverse reductive dehalogenase-homologous genes in deep subseafloor sedimentary metagenomes.</title>
        <authorList>
            <person name="Kawai M."/>
            <person name="Futagami T."/>
            <person name="Toyoda A."/>
            <person name="Takaki Y."/>
            <person name="Nishi S."/>
            <person name="Hori S."/>
            <person name="Arai W."/>
            <person name="Tsubouchi T."/>
            <person name="Morono Y."/>
            <person name="Uchiyama I."/>
            <person name="Ito T."/>
            <person name="Fujiyama A."/>
            <person name="Inagaki F."/>
            <person name="Takami H."/>
        </authorList>
    </citation>
    <scope>NUCLEOTIDE SEQUENCE</scope>
    <source>
        <strain evidence="2">Expedition CK06-06</strain>
    </source>
</reference>
<dbReference type="SMART" id="SM00710">
    <property type="entry name" value="PbH1"/>
    <property type="match status" value="7"/>
</dbReference>
<dbReference type="InterPro" id="IPR039448">
    <property type="entry name" value="Beta_helix"/>
</dbReference>
<evidence type="ECO:0000313" key="2">
    <source>
        <dbReference type="EMBL" id="GAF67948.1"/>
    </source>
</evidence>
<dbReference type="InterPro" id="IPR011050">
    <property type="entry name" value="Pectin_lyase_fold/virulence"/>
</dbReference>
<protein>
    <recommendedName>
        <fullName evidence="1">Right handed beta helix domain-containing protein</fullName>
    </recommendedName>
</protein>
<organism evidence="2">
    <name type="scientific">marine sediment metagenome</name>
    <dbReference type="NCBI Taxonomy" id="412755"/>
    <lineage>
        <taxon>unclassified sequences</taxon>
        <taxon>metagenomes</taxon>
        <taxon>ecological metagenomes</taxon>
    </lineage>
</organism>
<accession>X0RGT3</accession>
<proteinExistence type="predicted"/>
<sequence length="340" mass="37472">MYSHTALVGSGENTVLHKCDGFRTNFIIDADYGMLKATVKDPSGFKVGMGIQLFDDAHKGGWNVTTAKITAIDGQVLYFDNNTVNDYIASKNGTISNACSIVEGVGVENVRIAGLVVEGNKNTNDYINGCRGGGIYFHKSRNCLVEGVKVNEFNGDSFSWQITENITVKNCIATYGDGLGFHPGTGSDRSIVENCISHHNKQDGIFLCWRVQNGIFRNNVSYANGRFGISIGHQDTDNLFINNHIYENERHGINFRRETDQNSGHRNTFRNNIIENNGSPSFKAYGIYIGGRTQDIIIENNIIRSTGKGNQIAAVCIGKYSSRVVMKDNKISGCEKLINE</sequence>
<evidence type="ECO:0000259" key="1">
    <source>
        <dbReference type="Pfam" id="PF13229"/>
    </source>
</evidence>
<dbReference type="Pfam" id="PF13229">
    <property type="entry name" value="Beta_helix"/>
    <property type="match status" value="1"/>
</dbReference>
<dbReference type="InterPro" id="IPR012334">
    <property type="entry name" value="Pectin_lyas_fold"/>
</dbReference>
<comment type="caution">
    <text evidence="2">The sequence shown here is derived from an EMBL/GenBank/DDBJ whole genome shotgun (WGS) entry which is preliminary data.</text>
</comment>
<name>X0RGT3_9ZZZZ</name>
<dbReference type="EMBL" id="BARS01005035">
    <property type="protein sequence ID" value="GAF67948.1"/>
    <property type="molecule type" value="Genomic_DNA"/>
</dbReference>
<dbReference type="InterPro" id="IPR006626">
    <property type="entry name" value="PbH1"/>
</dbReference>
<dbReference type="Gene3D" id="2.160.20.10">
    <property type="entry name" value="Single-stranded right-handed beta-helix, Pectin lyase-like"/>
    <property type="match status" value="1"/>
</dbReference>
<feature type="domain" description="Right handed beta helix" evidence="1">
    <location>
        <begin position="114"/>
        <end position="269"/>
    </location>
</feature>
<gene>
    <name evidence="2" type="ORF">S01H1_09859</name>
</gene>
<dbReference type="SUPFAM" id="SSF51126">
    <property type="entry name" value="Pectin lyase-like"/>
    <property type="match status" value="1"/>
</dbReference>